<dbReference type="GO" id="GO:0031593">
    <property type="term" value="F:polyubiquitin modification-dependent protein binding"/>
    <property type="evidence" value="ECO:0007669"/>
    <property type="project" value="TreeGrafter"/>
</dbReference>
<evidence type="ECO:0000256" key="3">
    <source>
        <dbReference type="SAM" id="MobiDB-lite"/>
    </source>
</evidence>
<dbReference type="OrthoDB" id="422728at2759"/>
<evidence type="ECO:0000259" key="5">
    <source>
        <dbReference type="Pfam" id="PF24842"/>
    </source>
</evidence>
<keyword evidence="7" id="KW-1185">Reference proteome</keyword>
<feature type="region of interest" description="Disordered" evidence="3">
    <location>
        <begin position="238"/>
        <end position="263"/>
    </location>
</feature>
<evidence type="ECO:0000259" key="4">
    <source>
        <dbReference type="Pfam" id="PF03152"/>
    </source>
</evidence>
<feature type="domain" description="Ubiquitin fusion degradation protein UFD1 N-terminal subdomain 2" evidence="5">
    <location>
        <begin position="56"/>
        <end position="131"/>
    </location>
</feature>
<dbReference type="GO" id="GO:0034098">
    <property type="term" value="C:VCP-NPL4-UFD1 AAA ATPase complex"/>
    <property type="evidence" value="ECO:0007669"/>
    <property type="project" value="TreeGrafter"/>
</dbReference>
<keyword evidence="2" id="KW-0833">Ubl conjugation pathway</keyword>
<accession>A0A1R1YDG3</accession>
<dbReference type="PANTHER" id="PTHR12555">
    <property type="entry name" value="UBIQUITIN FUSION DEGRADATON PROTEIN 1"/>
    <property type="match status" value="1"/>
</dbReference>
<dbReference type="Pfam" id="PF03152">
    <property type="entry name" value="UFD1_N1"/>
    <property type="match status" value="1"/>
</dbReference>
<feature type="region of interest" description="Disordered" evidence="3">
    <location>
        <begin position="184"/>
        <end position="203"/>
    </location>
</feature>
<gene>
    <name evidence="6" type="ORF">AYI70_g1244</name>
</gene>
<evidence type="ECO:0000256" key="2">
    <source>
        <dbReference type="ARBA" id="ARBA00022786"/>
    </source>
</evidence>
<comment type="similarity">
    <text evidence="1">Belongs to the UFD1 family.</text>
</comment>
<sequence length="263" mass="29069">MLFSITNPATGKKTNAGVLEFTAEEGLVYLPDWIMKNLGLNFRDFVSIQNVSLSLGTFVKIQPQSTDFLDISDHRAVLENALRKFSTLTEGDLFTISYNEKNYDILVLETKPSKEGISVVETDLQVDFEAPPGYVEPDYKNMKSSSSKQKPSAAVGGHHPSSLMSNQIEELLASKIKTEPIDMGVKLKPNHNSNRKKLENSTKQAELAVAEGERTGEPVELDLPVGQLYFGFKVKVSDSKESSDPVALFTGEGKSLKPKKKRK</sequence>
<dbReference type="InterPro" id="IPR004854">
    <property type="entry name" value="Ufd1-like"/>
</dbReference>
<dbReference type="InterPro" id="IPR042299">
    <property type="entry name" value="Ufd1-like_Nn"/>
</dbReference>
<dbReference type="Proteomes" id="UP000187283">
    <property type="component" value="Unassembled WGS sequence"/>
</dbReference>
<dbReference type="GO" id="GO:0006511">
    <property type="term" value="P:ubiquitin-dependent protein catabolic process"/>
    <property type="evidence" value="ECO:0007669"/>
    <property type="project" value="InterPro"/>
</dbReference>
<evidence type="ECO:0000256" key="1">
    <source>
        <dbReference type="ARBA" id="ARBA00006043"/>
    </source>
</evidence>
<dbReference type="Pfam" id="PF24842">
    <property type="entry name" value="UFD1_N2"/>
    <property type="match status" value="1"/>
</dbReference>
<dbReference type="InterPro" id="IPR055417">
    <property type="entry name" value="UFD1_N1"/>
</dbReference>
<reference evidence="6 7" key="1">
    <citation type="submission" date="2017-01" db="EMBL/GenBank/DDBJ databases">
        <authorList>
            <person name="Mah S.A."/>
            <person name="Swanson W.J."/>
            <person name="Moy G.W."/>
            <person name="Vacquier V.D."/>
        </authorList>
    </citation>
    <scope>NUCLEOTIDE SEQUENCE [LARGE SCALE GENOMIC DNA]</scope>
    <source>
        <strain evidence="6 7">GSMNP</strain>
    </source>
</reference>
<dbReference type="InterPro" id="IPR055418">
    <property type="entry name" value="UFD1_N2"/>
</dbReference>
<dbReference type="AlphaFoldDB" id="A0A1R1YDG3"/>
<proteinExistence type="inferred from homology"/>
<dbReference type="GO" id="GO:0036503">
    <property type="term" value="P:ERAD pathway"/>
    <property type="evidence" value="ECO:0007669"/>
    <property type="project" value="TreeGrafter"/>
</dbReference>
<dbReference type="STRING" id="133412.A0A1R1YDG3"/>
<feature type="domain" description="Ubiquitin fusion degradation protein UFD1 N-terminal subdomain 1" evidence="4">
    <location>
        <begin position="1"/>
        <end position="53"/>
    </location>
</feature>
<evidence type="ECO:0000313" key="6">
    <source>
        <dbReference type="EMBL" id="OMJ24933.1"/>
    </source>
</evidence>
<dbReference type="PANTHER" id="PTHR12555:SF13">
    <property type="entry name" value="UBIQUITIN RECOGNITION FACTOR IN ER-ASSOCIATED DEGRADATION PROTEIN 1"/>
    <property type="match status" value="1"/>
</dbReference>
<evidence type="ECO:0000313" key="7">
    <source>
        <dbReference type="Proteomes" id="UP000187283"/>
    </source>
</evidence>
<organism evidence="6 7">
    <name type="scientific">Smittium culicis</name>
    <dbReference type="NCBI Taxonomy" id="133412"/>
    <lineage>
        <taxon>Eukaryota</taxon>
        <taxon>Fungi</taxon>
        <taxon>Fungi incertae sedis</taxon>
        <taxon>Zoopagomycota</taxon>
        <taxon>Kickxellomycotina</taxon>
        <taxon>Harpellomycetes</taxon>
        <taxon>Harpellales</taxon>
        <taxon>Legeriomycetaceae</taxon>
        <taxon>Smittium</taxon>
    </lineage>
</organism>
<dbReference type="EMBL" id="LSSN01000253">
    <property type="protein sequence ID" value="OMJ24933.1"/>
    <property type="molecule type" value="Genomic_DNA"/>
</dbReference>
<feature type="compositionally biased region" description="Low complexity" evidence="3">
    <location>
        <begin position="143"/>
        <end position="152"/>
    </location>
</feature>
<feature type="region of interest" description="Disordered" evidence="3">
    <location>
        <begin position="131"/>
        <end position="162"/>
    </location>
</feature>
<name>A0A1R1YDG3_9FUNG</name>
<protein>
    <submittedName>
        <fullName evidence="6">Ubiquitin fusion degradation protein 1</fullName>
    </submittedName>
</protein>
<dbReference type="Gene3D" id="2.40.40.50">
    <property type="entry name" value="Ubiquitin fusion degradation protein UFD1, N-terminal domain"/>
    <property type="match status" value="1"/>
</dbReference>
<comment type="caution">
    <text evidence="6">The sequence shown here is derived from an EMBL/GenBank/DDBJ whole genome shotgun (WGS) entry which is preliminary data.</text>
</comment>
<dbReference type="Gene3D" id="3.10.330.10">
    <property type="match status" value="1"/>
</dbReference>